<dbReference type="CDD" id="cd07720">
    <property type="entry name" value="OPHC2-like_MBL-fold"/>
    <property type="match status" value="1"/>
</dbReference>
<feature type="chain" id="PRO_5008685761" evidence="5">
    <location>
        <begin position="33"/>
        <end position="328"/>
    </location>
</feature>
<keyword evidence="4" id="KW-0862">Zinc</keyword>
<feature type="signal peptide" evidence="5">
    <location>
        <begin position="1"/>
        <end position="32"/>
    </location>
</feature>
<feature type="domain" description="Metallo-beta-lactamase" evidence="6">
    <location>
        <begin position="94"/>
        <end position="301"/>
    </location>
</feature>
<dbReference type="GO" id="GO:0046872">
    <property type="term" value="F:metal ion binding"/>
    <property type="evidence" value="ECO:0007669"/>
    <property type="project" value="UniProtKB-KW"/>
</dbReference>
<dbReference type="GeneID" id="93174794"/>
<evidence type="ECO:0000256" key="1">
    <source>
        <dbReference type="ARBA" id="ARBA00007749"/>
    </source>
</evidence>
<sequence length="328" mass="35238">MPSHLNISRRIMLAGGAAGAMTPLLGMPAAIAQTPAGRANSGHYSFRIGDIKTTVVSDGTLSGNPRIYAHTAQAEELGRTLSDAFLPTDTFRLNLNTLLLETGGRRILIEAGAAQTLGPDGGHLFRNLAAIGVEPEHIDAIVITHTHPDHVGNLSRADGSSAFPKATVHLPEDDFAFFIRNEPDLSRLPMPEDFRRAFIANIKRSVAPVAKSAVLYRPGSELLPGITTIAAGGHTPGMSAILVHSGAQALLITSDAAYSPLLNIDNAWRPGPDLDPDTALQSRRRLFDRAATDRIPVLGFHFPFPGIGNIRKTDDGYRWVPANWRFEG</sequence>
<evidence type="ECO:0000256" key="3">
    <source>
        <dbReference type="ARBA" id="ARBA00022801"/>
    </source>
</evidence>
<accession>A0A1C3WRT2</accession>
<comment type="similarity">
    <text evidence="1">Belongs to the metallo-beta-lactamase superfamily.</text>
</comment>
<dbReference type="InterPro" id="IPR051013">
    <property type="entry name" value="MBL_superfamily_lactonases"/>
</dbReference>
<gene>
    <name evidence="7" type="ORF">GA0061099_100782</name>
</gene>
<evidence type="ECO:0000256" key="5">
    <source>
        <dbReference type="SAM" id="SignalP"/>
    </source>
</evidence>
<keyword evidence="3" id="KW-0378">Hydrolase</keyword>
<dbReference type="InterPro" id="IPR006311">
    <property type="entry name" value="TAT_signal"/>
</dbReference>
<dbReference type="PANTHER" id="PTHR42978">
    <property type="entry name" value="QUORUM-QUENCHING LACTONASE YTNP-RELATED-RELATED"/>
    <property type="match status" value="1"/>
</dbReference>
<proteinExistence type="inferred from homology"/>
<dbReference type="SMART" id="SM00849">
    <property type="entry name" value="Lactamase_B"/>
    <property type="match status" value="1"/>
</dbReference>
<dbReference type="Pfam" id="PF00753">
    <property type="entry name" value="Lactamase_B"/>
    <property type="match status" value="1"/>
</dbReference>
<evidence type="ECO:0000256" key="2">
    <source>
        <dbReference type="ARBA" id="ARBA00022723"/>
    </source>
</evidence>
<evidence type="ECO:0000256" key="4">
    <source>
        <dbReference type="ARBA" id="ARBA00022833"/>
    </source>
</evidence>
<organism evidence="7 8">
    <name type="scientific">Bradyrhizobium yuanmingense</name>
    <dbReference type="NCBI Taxonomy" id="108015"/>
    <lineage>
        <taxon>Bacteria</taxon>
        <taxon>Pseudomonadati</taxon>
        <taxon>Pseudomonadota</taxon>
        <taxon>Alphaproteobacteria</taxon>
        <taxon>Hyphomicrobiales</taxon>
        <taxon>Nitrobacteraceae</taxon>
        <taxon>Bradyrhizobium</taxon>
    </lineage>
</organism>
<dbReference type="EMBL" id="FMAE01000007">
    <property type="protein sequence ID" value="SCB42586.1"/>
    <property type="molecule type" value="Genomic_DNA"/>
</dbReference>
<keyword evidence="2" id="KW-0479">Metal-binding</keyword>
<dbReference type="RefSeq" id="WP_370129345.1">
    <property type="nucleotide sequence ID" value="NZ_CP104173.1"/>
</dbReference>
<dbReference type="Proteomes" id="UP000183174">
    <property type="component" value="Unassembled WGS sequence"/>
</dbReference>
<reference evidence="7 8" key="1">
    <citation type="submission" date="2016-08" db="EMBL/GenBank/DDBJ databases">
        <authorList>
            <person name="Seilhamer J.J."/>
        </authorList>
    </citation>
    <scope>NUCLEOTIDE SEQUENCE [LARGE SCALE GENOMIC DNA]</scope>
    <source>
        <strain evidence="7 8">CCBAU 10071</strain>
    </source>
</reference>
<evidence type="ECO:0000259" key="6">
    <source>
        <dbReference type="SMART" id="SM00849"/>
    </source>
</evidence>
<name>A0A1C3WRT2_9BRAD</name>
<dbReference type="InterPro" id="IPR001279">
    <property type="entry name" value="Metallo-B-lactamas"/>
</dbReference>
<dbReference type="GO" id="GO:0016787">
    <property type="term" value="F:hydrolase activity"/>
    <property type="evidence" value="ECO:0007669"/>
    <property type="project" value="UniProtKB-KW"/>
</dbReference>
<evidence type="ECO:0000313" key="7">
    <source>
        <dbReference type="EMBL" id="SCB42586.1"/>
    </source>
</evidence>
<dbReference type="AlphaFoldDB" id="A0A1C3WRT2"/>
<keyword evidence="5" id="KW-0732">Signal</keyword>
<evidence type="ECO:0000313" key="8">
    <source>
        <dbReference type="Proteomes" id="UP000183174"/>
    </source>
</evidence>
<dbReference type="Gene3D" id="3.60.15.10">
    <property type="entry name" value="Ribonuclease Z/Hydroxyacylglutathione hydrolase-like"/>
    <property type="match status" value="1"/>
</dbReference>
<protein>
    <submittedName>
        <fullName evidence="7">Glyoxylase, beta-lactamase superfamily II</fullName>
    </submittedName>
</protein>
<dbReference type="PROSITE" id="PS51318">
    <property type="entry name" value="TAT"/>
    <property type="match status" value="1"/>
</dbReference>
<dbReference type="InterPro" id="IPR036866">
    <property type="entry name" value="RibonucZ/Hydroxyglut_hydro"/>
</dbReference>
<dbReference type="SUPFAM" id="SSF56281">
    <property type="entry name" value="Metallo-hydrolase/oxidoreductase"/>
    <property type="match status" value="1"/>
</dbReference>
<dbReference type="PANTHER" id="PTHR42978:SF6">
    <property type="entry name" value="QUORUM-QUENCHING LACTONASE YTNP-RELATED"/>
    <property type="match status" value="1"/>
</dbReference>